<name>A0AAV3XAK7_9CYAN</name>
<comment type="caution">
    <text evidence="1">The sequence shown here is derived from an EMBL/GenBank/DDBJ whole genome shotgun (WGS) entry which is preliminary data.</text>
</comment>
<evidence type="ECO:0000313" key="2">
    <source>
        <dbReference type="Proteomes" id="UP001050975"/>
    </source>
</evidence>
<dbReference type="AlphaFoldDB" id="A0AAV3XAK7"/>
<organism evidence="1 2">
    <name type="scientific">Microseira wollei NIES-4236</name>
    <dbReference type="NCBI Taxonomy" id="2530354"/>
    <lineage>
        <taxon>Bacteria</taxon>
        <taxon>Bacillati</taxon>
        <taxon>Cyanobacteriota</taxon>
        <taxon>Cyanophyceae</taxon>
        <taxon>Oscillatoriophycideae</taxon>
        <taxon>Aerosakkonematales</taxon>
        <taxon>Aerosakkonemataceae</taxon>
        <taxon>Microseira</taxon>
    </lineage>
</organism>
<reference evidence="1" key="1">
    <citation type="submission" date="2019-10" db="EMBL/GenBank/DDBJ databases">
        <title>Draft genome sequece of Microseira wollei NIES-4236.</title>
        <authorList>
            <person name="Yamaguchi H."/>
            <person name="Suzuki S."/>
            <person name="Kawachi M."/>
        </authorList>
    </citation>
    <scope>NUCLEOTIDE SEQUENCE</scope>
    <source>
        <strain evidence="1">NIES-4236</strain>
    </source>
</reference>
<keyword evidence="2" id="KW-1185">Reference proteome</keyword>
<gene>
    <name evidence="1" type="ORF">MiSe_21920</name>
</gene>
<dbReference type="RefSeq" id="WP_226578905.1">
    <property type="nucleotide sequence ID" value="NZ_BLAY01000028.1"/>
</dbReference>
<evidence type="ECO:0000313" key="1">
    <source>
        <dbReference type="EMBL" id="GET37439.1"/>
    </source>
</evidence>
<dbReference type="Proteomes" id="UP001050975">
    <property type="component" value="Unassembled WGS sequence"/>
</dbReference>
<sequence>MARNLNNAQQNESKLLTLTFYGYPDNDPPSTTIAYPKIHQVAGGTGTYDDPVTVAIVTPMNGGNWSPSTKMYVPYLKKYLIVEDECASCIPDQIDVWMDSNDTYPNEVLQCEKAWTPKEPVEVEIDPPVGREVITTPFFDITAACSRVRYSLLASFV</sequence>
<protein>
    <submittedName>
        <fullName evidence="1">Uncharacterized protein</fullName>
    </submittedName>
</protein>
<dbReference type="EMBL" id="BLAY01000028">
    <property type="protein sequence ID" value="GET37439.1"/>
    <property type="molecule type" value="Genomic_DNA"/>
</dbReference>
<proteinExistence type="predicted"/>
<accession>A0AAV3XAK7</accession>